<sequence>EIIGEQLVNRFEDCKRFANITKFDNLRNCMILIYDYYDTSEYNGGRENELIEFLLECYDRGIVCWDLKPSNFRISKTGLFLTDYGWDIKPFNLKDFIFMVQKIYLLSNFYEEENLLNLSRSAFRNWDLKELRDFRDFFNKIYLKLLDNNLDFKTPKFLPLKTFDKNFLNPFILNFISEKNNSKHSIIELIDGDSSFSLDLCTEKIYFNKENHLKLKDLEYNIIICNLVENQSFGNYFLELLCHLSQNIRSNSKILFLLKNPFFEESYPPLKTIYKNLNYSGFNIHKIIETPHQILINNEFESEFLIIQATSKQKSNFRVSLIIKTCYQDADLIDHQVKHIVKQCETPRNFFERFVIVDRKEDNFLRQYANPNQQLLFQKLDKLKEMKLIDNYFITPKSSNEIKALNERWFNIKTNKTHTERGIPVTNQLYAFERVNGDYILQVDSDVLICRRDHQHDYLSDMISALEKNSNALSVSFNITHSNKI</sequence>
<comment type="caution">
    <text evidence="1">The sequence shown here is derived from an EMBL/GenBank/DDBJ whole genome shotgun (WGS) entry which is preliminary data.</text>
</comment>
<accession>X1S1R5</accession>
<dbReference type="SUPFAM" id="SSF53448">
    <property type="entry name" value="Nucleotide-diphospho-sugar transferases"/>
    <property type="match status" value="1"/>
</dbReference>
<dbReference type="InterPro" id="IPR029044">
    <property type="entry name" value="Nucleotide-diphossugar_trans"/>
</dbReference>
<dbReference type="EMBL" id="BARW01001619">
    <property type="protein sequence ID" value="GAI61739.1"/>
    <property type="molecule type" value="Genomic_DNA"/>
</dbReference>
<feature type="non-terminal residue" evidence="1">
    <location>
        <position position="1"/>
    </location>
</feature>
<dbReference type="SUPFAM" id="SSF56112">
    <property type="entry name" value="Protein kinase-like (PK-like)"/>
    <property type="match status" value="1"/>
</dbReference>
<dbReference type="InterPro" id="IPR011009">
    <property type="entry name" value="Kinase-like_dom_sf"/>
</dbReference>
<name>X1S1R5_9ZZZZ</name>
<organism evidence="1">
    <name type="scientific">marine sediment metagenome</name>
    <dbReference type="NCBI Taxonomy" id="412755"/>
    <lineage>
        <taxon>unclassified sequences</taxon>
        <taxon>metagenomes</taxon>
        <taxon>ecological metagenomes</taxon>
    </lineage>
</organism>
<gene>
    <name evidence="1" type="ORF">S12H4_05023</name>
</gene>
<proteinExistence type="predicted"/>
<dbReference type="AlphaFoldDB" id="X1S1R5"/>
<reference evidence="1" key="1">
    <citation type="journal article" date="2014" name="Front. Microbiol.">
        <title>High frequency of phylogenetically diverse reductive dehalogenase-homologous genes in deep subseafloor sedimentary metagenomes.</title>
        <authorList>
            <person name="Kawai M."/>
            <person name="Futagami T."/>
            <person name="Toyoda A."/>
            <person name="Takaki Y."/>
            <person name="Nishi S."/>
            <person name="Hori S."/>
            <person name="Arai W."/>
            <person name="Tsubouchi T."/>
            <person name="Morono Y."/>
            <person name="Uchiyama I."/>
            <person name="Ito T."/>
            <person name="Fujiyama A."/>
            <person name="Inagaki F."/>
            <person name="Takami H."/>
        </authorList>
    </citation>
    <scope>NUCLEOTIDE SEQUENCE</scope>
    <source>
        <strain evidence="1">Expedition CK06-06</strain>
    </source>
</reference>
<protein>
    <submittedName>
        <fullName evidence="1">Uncharacterized protein</fullName>
    </submittedName>
</protein>
<evidence type="ECO:0000313" key="1">
    <source>
        <dbReference type="EMBL" id="GAI61739.1"/>
    </source>
</evidence>